<dbReference type="Proteomes" id="UP000548476">
    <property type="component" value="Unassembled WGS sequence"/>
</dbReference>
<dbReference type="NCBIfam" id="TIGR03083">
    <property type="entry name" value="maleylpyruvate isomerase family mycothiol-dependent enzyme"/>
    <property type="match status" value="1"/>
</dbReference>
<dbReference type="Pfam" id="PF11716">
    <property type="entry name" value="MDMPI_N"/>
    <property type="match status" value="1"/>
</dbReference>
<keyword evidence="3" id="KW-1185">Reference proteome</keyword>
<dbReference type="Gene3D" id="1.20.120.450">
    <property type="entry name" value="dinb family like domain"/>
    <property type="match status" value="1"/>
</dbReference>
<dbReference type="SUPFAM" id="SSF109854">
    <property type="entry name" value="DinB/YfiT-like putative metalloenzymes"/>
    <property type="match status" value="1"/>
</dbReference>
<dbReference type="AlphaFoldDB" id="A0A841FHY9"/>
<dbReference type="InterPro" id="IPR034660">
    <property type="entry name" value="DinB/YfiT-like"/>
</dbReference>
<evidence type="ECO:0000259" key="1">
    <source>
        <dbReference type="Pfam" id="PF11716"/>
    </source>
</evidence>
<dbReference type="InterPro" id="IPR017517">
    <property type="entry name" value="Maleyloyr_isom"/>
</dbReference>
<protein>
    <submittedName>
        <fullName evidence="2">Uncharacterized protein (TIGR03083 family)</fullName>
    </submittedName>
</protein>
<name>A0A841FHY9_9ACTN</name>
<reference evidence="2 3" key="1">
    <citation type="submission" date="2020-08" db="EMBL/GenBank/DDBJ databases">
        <title>Genomic Encyclopedia of Type Strains, Phase IV (KMG-IV): sequencing the most valuable type-strain genomes for metagenomic binning, comparative biology and taxonomic classification.</title>
        <authorList>
            <person name="Goeker M."/>
        </authorList>
    </citation>
    <scope>NUCLEOTIDE SEQUENCE [LARGE SCALE GENOMIC DNA]</scope>
    <source>
        <strain evidence="2 3">YIM 65646</strain>
    </source>
</reference>
<proteinExistence type="predicted"/>
<gene>
    <name evidence="2" type="ORF">HNR73_004834</name>
</gene>
<dbReference type="RefSeq" id="WP_203686440.1">
    <property type="nucleotide sequence ID" value="NZ_BONT01000056.1"/>
</dbReference>
<feature type="domain" description="Mycothiol-dependent maleylpyruvate isomerase metal-binding" evidence="1">
    <location>
        <begin position="17"/>
        <end position="102"/>
    </location>
</feature>
<dbReference type="InterPro" id="IPR024344">
    <property type="entry name" value="MDMPI_metal-binding"/>
</dbReference>
<evidence type="ECO:0000313" key="2">
    <source>
        <dbReference type="EMBL" id="MBB6036961.1"/>
    </source>
</evidence>
<organism evidence="2 3">
    <name type="scientific">Phytomonospora endophytica</name>
    <dbReference type="NCBI Taxonomy" id="714109"/>
    <lineage>
        <taxon>Bacteria</taxon>
        <taxon>Bacillati</taxon>
        <taxon>Actinomycetota</taxon>
        <taxon>Actinomycetes</taxon>
        <taxon>Micromonosporales</taxon>
        <taxon>Micromonosporaceae</taxon>
        <taxon>Phytomonospora</taxon>
    </lineage>
</organism>
<dbReference type="EMBL" id="JACHGT010000010">
    <property type="protein sequence ID" value="MBB6036961.1"/>
    <property type="molecule type" value="Genomic_DNA"/>
</dbReference>
<dbReference type="GO" id="GO:0046872">
    <property type="term" value="F:metal ion binding"/>
    <property type="evidence" value="ECO:0007669"/>
    <property type="project" value="InterPro"/>
</dbReference>
<sequence length="214" mass="23383">MTTVSHQRPDHMAFTLAERGELADLLDGLPAQRWDEPSLCEGWSVRDVVAHMLARDELDPESLLRRFVRGRFTLDGANQAGVDDYRDYPPALLAELFRERLEPRGLAAALGGRIAFIETFVHHQDIRRGLGEPRDIPPPRIRSALRLSTAFSPPGATRHTRGLRLDAVDVRMAAGSGPEVAGPGEALVMVISGRGQALEDLSGPGVEILAERLG</sequence>
<evidence type="ECO:0000313" key="3">
    <source>
        <dbReference type="Proteomes" id="UP000548476"/>
    </source>
</evidence>
<accession>A0A841FHY9</accession>
<comment type="caution">
    <text evidence="2">The sequence shown here is derived from an EMBL/GenBank/DDBJ whole genome shotgun (WGS) entry which is preliminary data.</text>
</comment>